<organism evidence="4 5">
    <name type="scientific">Tistrella mobilis</name>
    <dbReference type="NCBI Taxonomy" id="171437"/>
    <lineage>
        <taxon>Bacteria</taxon>
        <taxon>Pseudomonadati</taxon>
        <taxon>Pseudomonadota</taxon>
        <taxon>Alphaproteobacteria</taxon>
        <taxon>Geminicoccales</taxon>
        <taxon>Geminicoccaceae</taxon>
        <taxon>Tistrella</taxon>
    </lineage>
</organism>
<dbReference type="GeneID" id="97243095"/>
<dbReference type="AlphaFoldDB" id="A0A162LRR4"/>
<keyword evidence="2" id="KW-0560">Oxidoreductase</keyword>
<dbReference type="PANTHER" id="PTHR10204:SF34">
    <property type="entry name" value="NAD(P)H DEHYDROGENASE [QUINONE] 1 ISOFORM 1"/>
    <property type="match status" value="1"/>
</dbReference>
<evidence type="ECO:0000313" key="4">
    <source>
        <dbReference type="EMBL" id="KYO56527.1"/>
    </source>
</evidence>
<accession>A0A162LRR4</accession>
<evidence type="ECO:0000256" key="2">
    <source>
        <dbReference type="ARBA" id="ARBA00023002"/>
    </source>
</evidence>
<name>A0A162LRR4_9PROT</name>
<comment type="similarity">
    <text evidence="1">Belongs to the NAD(P)H dehydrogenase (quinone) family.</text>
</comment>
<evidence type="ECO:0000256" key="1">
    <source>
        <dbReference type="ARBA" id="ARBA00006252"/>
    </source>
</evidence>
<evidence type="ECO:0000313" key="5">
    <source>
        <dbReference type="Proteomes" id="UP000075787"/>
    </source>
</evidence>
<dbReference type="GO" id="GO:0003955">
    <property type="term" value="F:NAD(P)H dehydrogenase (quinone) activity"/>
    <property type="evidence" value="ECO:0007669"/>
    <property type="project" value="TreeGrafter"/>
</dbReference>
<dbReference type="GO" id="GO:0005829">
    <property type="term" value="C:cytosol"/>
    <property type="evidence" value="ECO:0007669"/>
    <property type="project" value="TreeGrafter"/>
</dbReference>
<dbReference type="InterPro" id="IPR003680">
    <property type="entry name" value="Flavodoxin_fold"/>
</dbReference>
<evidence type="ECO:0000259" key="3">
    <source>
        <dbReference type="Pfam" id="PF02525"/>
    </source>
</evidence>
<dbReference type="InterPro" id="IPR051545">
    <property type="entry name" value="NAD(P)H_dehydrogenase_qn"/>
</dbReference>
<comment type="caution">
    <text evidence="4">The sequence shown here is derived from an EMBL/GenBank/DDBJ whole genome shotgun (WGS) entry which is preliminary data.</text>
</comment>
<dbReference type="RefSeq" id="WP_062761853.1">
    <property type="nucleotide sequence ID" value="NZ_CP121045.1"/>
</dbReference>
<dbReference type="Pfam" id="PF02525">
    <property type="entry name" value="Flavodoxin_2"/>
    <property type="match status" value="1"/>
</dbReference>
<dbReference type="EMBL" id="LPZR01000043">
    <property type="protein sequence ID" value="KYO56527.1"/>
    <property type="molecule type" value="Genomic_DNA"/>
</dbReference>
<dbReference type="OrthoDB" id="9798454at2"/>
<proteinExistence type="inferred from homology"/>
<reference evidence="4 5" key="1">
    <citation type="submission" date="2015-12" db="EMBL/GenBank/DDBJ databases">
        <title>Genome sequence of Tistrella mobilis MCCC 1A02139.</title>
        <authorList>
            <person name="Lu L."/>
            <person name="Lai Q."/>
            <person name="Shao Z."/>
            <person name="Qian P."/>
        </authorList>
    </citation>
    <scope>NUCLEOTIDE SEQUENCE [LARGE SCALE GENOMIC DNA]</scope>
    <source>
        <strain evidence="4 5">MCCC 1A02139</strain>
    </source>
</reference>
<dbReference type="Proteomes" id="UP000075787">
    <property type="component" value="Unassembled WGS sequence"/>
</dbReference>
<protein>
    <submittedName>
        <fullName evidence="4">NADPH quinone oxidoreductase</fullName>
    </submittedName>
</protein>
<sequence>MHALIVLSHPEPQSFNAAMARQAVAALTQAGHTVDLADLHAEGFDPVSDRRNFTTAADPTYLKLQAEEMQATGAGGFAPDLERQIARLEAADLLILQFPLWWFGLPAMLKGWVDRSFAMGRIYGDGRMYDTGRFRGRRALLSLTTGGAPAGYTPEGLHGDIDGVLRPIRRGILEFVGFDVLASEVVWQPARLTGAERAAALDRWAARLAGIGTETPEGAGRY</sequence>
<dbReference type="Gene3D" id="3.40.50.360">
    <property type="match status" value="1"/>
</dbReference>
<dbReference type="InterPro" id="IPR029039">
    <property type="entry name" value="Flavoprotein-like_sf"/>
</dbReference>
<dbReference type="SUPFAM" id="SSF52218">
    <property type="entry name" value="Flavoproteins"/>
    <property type="match status" value="1"/>
</dbReference>
<feature type="domain" description="Flavodoxin-like fold" evidence="3">
    <location>
        <begin position="1"/>
        <end position="208"/>
    </location>
</feature>
<gene>
    <name evidence="4" type="ORF">AUP44_21950</name>
</gene>
<dbReference type="PANTHER" id="PTHR10204">
    <property type="entry name" value="NAD P H OXIDOREDUCTASE-RELATED"/>
    <property type="match status" value="1"/>
</dbReference>